<evidence type="ECO:0000313" key="3">
    <source>
        <dbReference type="Proteomes" id="UP000220102"/>
    </source>
</evidence>
<dbReference type="Gene3D" id="3.40.50.150">
    <property type="entry name" value="Vaccinia Virus protein VP39"/>
    <property type="match status" value="1"/>
</dbReference>
<evidence type="ECO:0000313" key="2">
    <source>
        <dbReference type="EMBL" id="PEN12324.1"/>
    </source>
</evidence>
<keyword evidence="1" id="KW-0472">Membrane</keyword>
<dbReference type="RefSeq" id="WP_098077620.1">
    <property type="nucleotide sequence ID" value="NZ_PDEQ01000008.1"/>
</dbReference>
<protein>
    <recommendedName>
        <fullName evidence="4">Methyltransferase</fullName>
    </recommendedName>
</protein>
<organism evidence="2 3">
    <name type="scientific">Longibacter salinarum</name>
    <dbReference type="NCBI Taxonomy" id="1850348"/>
    <lineage>
        <taxon>Bacteria</taxon>
        <taxon>Pseudomonadati</taxon>
        <taxon>Rhodothermota</taxon>
        <taxon>Rhodothermia</taxon>
        <taxon>Rhodothermales</taxon>
        <taxon>Salisaetaceae</taxon>
        <taxon>Longibacter</taxon>
    </lineage>
</organism>
<keyword evidence="3" id="KW-1185">Reference proteome</keyword>
<name>A0A2A8CV42_9BACT</name>
<evidence type="ECO:0008006" key="4">
    <source>
        <dbReference type="Google" id="ProtNLM"/>
    </source>
</evidence>
<sequence>MNFKHQDTQITVAYAAILILLSAGVYYLVNAEVAVLATLVAGLTGIVGLVLNVYRSRAKDDIAQNEHIQALLFVYEMLDVEAPLPDLTEWAISPQLAATLIRLVRDKQPEVVLEVGSGSSTVVMSYVMEQLDRGRVISLDHSAEYTEMTRSQIEKHGLSHRVDVIHAPLVDTEIGGEVWPWYDVGDVDLPPIDVLFVDGPPQSTRSLARYPAVPVLRDNLSGNAVIVLDDAYRPDESEIADRWASELETGPPEIEKSPYGTAVLYRTS</sequence>
<feature type="transmembrane region" description="Helical" evidence="1">
    <location>
        <begin position="12"/>
        <end position="29"/>
    </location>
</feature>
<keyword evidence="1" id="KW-0812">Transmembrane</keyword>
<evidence type="ECO:0000256" key="1">
    <source>
        <dbReference type="SAM" id="Phobius"/>
    </source>
</evidence>
<accession>A0A2A8CV42</accession>
<dbReference type="Proteomes" id="UP000220102">
    <property type="component" value="Unassembled WGS sequence"/>
</dbReference>
<dbReference type="AlphaFoldDB" id="A0A2A8CV42"/>
<dbReference type="InterPro" id="IPR029063">
    <property type="entry name" value="SAM-dependent_MTases_sf"/>
</dbReference>
<proteinExistence type="predicted"/>
<dbReference type="OrthoDB" id="9795498at2"/>
<comment type="caution">
    <text evidence="2">The sequence shown here is derived from an EMBL/GenBank/DDBJ whole genome shotgun (WGS) entry which is preliminary data.</text>
</comment>
<dbReference type="EMBL" id="PDEQ01000008">
    <property type="protein sequence ID" value="PEN12324.1"/>
    <property type="molecule type" value="Genomic_DNA"/>
</dbReference>
<dbReference type="Pfam" id="PF13578">
    <property type="entry name" value="Methyltransf_24"/>
    <property type="match status" value="1"/>
</dbReference>
<dbReference type="SUPFAM" id="SSF53335">
    <property type="entry name" value="S-adenosyl-L-methionine-dependent methyltransferases"/>
    <property type="match status" value="1"/>
</dbReference>
<gene>
    <name evidence="2" type="ORF">CRI94_14985</name>
</gene>
<keyword evidence="1" id="KW-1133">Transmembrane helix</keyword>
<reference evidence="2 3" key="1">
    <citation type="submission" date="2017-10" db="EMBL/GenBank/DDBJ databases">
        <title>Draft genome of Longibacter Salinarum.</title>
        <authorList>
            <person name="Goh K.M."/>
            <person name="Shamsir M.S."/>
            <person name="Lim S.W."/>
        </authorList>
    </citation>
    <scope>NUCLEOTIDE SEQUENCE [LARGE SCALE GENOMIC DNA]</scope>
    <source>
        <strain evidence="2 3">KCTC 52045</strain>
    </source>
</reference>
<feature type="transmembrane region" description="Helical" evidence="1">
    <location>
        <begin position="35"/>
        <end position="54"/>
    </location>
</feature>